<evidence type="ECO:0000256" key="1">
    <source>
        <dbReference type="ARBA" id="ARBA00001864"/>
    </source>
</evidence>
<feature type="site" description="Transition state stabilizer" evidence="8">
    <location>
        <position position="27"/>
    </location>
</feature>
<sequence length="154" mass="16742">MTPTSPTAPAPRILLLNGPNLNMLGTREPLIYGTQTLADVERLVTSSAHEFGYEVDALQSNHEGELIDALHRARTTHVGVLLNAGGLTHTSVSLRDAVQASELPMVEIHLSNVHRREDFRHFSYLSEVAIAVIVGAGVTGYRFGVEALHEHLST</sequence>
<feature type="active site" description="Proton donor" evidence="8">
    <location>
        <position position="109"/>
    </location>
</feature>
<comment type="subunit">
    <text evidence="4 8">Homododecamer.</text>
</comment>
<dbReference type="PROSITE" id="PS01029">
    <property type="entry name" value="DEHYDROQUINASE_II"/>
    <property type="match status" value="1"/>
</dbReference>
<keyword evidence="6 8" id="KW-0057">Aromatic amino acid biosynthesis</keyword>
<dbReference type="Proteomes" id="UP000776164">
    <property type="component" value="Unassembled WGS sequence"/>
</dbReference>
<dbReference type="InterPro" id="IPR001874">
    <property type="entry name" value="DHquinase_II"/>
</dbReference>
<evidence type="ECO:0000256" key="6">
    <source>
        <dbReference type="ARBA" id="ARBA00023141"/>
    </source>
</evidence>
<dbReference type="RefSeq" id="WP_205106700.1">
    <property type="nucleotide sequence ID" value="NZ_BAAAHT010000017.1"/>
</dbReference>
<feature type="active site" description="Proton acceptor" evidence="8">
    <location>
        <position position="32"/>
    </location>
</feature>
<evidence type="ECO:0000256" key="7">
    <source>
        <dbReference type="ARBA" id="ARBA00023239"/>
    </source>
</evidence>
<dbReference type="EMBL" id="JAFBBU010000001">
    <property type="protein sequence ID" value="MBM7471012.1"/>
    <property type="molecule type" value="Genomic_DNA"/>
</dbReference>
<keyword evidence="9" id="KW-1133">Transmembrane helix</keyword>
<organism evidence="10 11">
    <name type="scientific">Subtercola frigoramans</name>
    <dbReference type="NCBI Taxonomy" id="120298"/>
    <lineage>
        <taxon>Bacteria</taxon>
        <taxon>Bacillati</taxon>
        <taxon>Actinomycetota</taxon>
        <taxon>Actinomycetes</taxon>
        <taxon>Micrococcales</taxon>
        <taxon>Microbacteriaceae</taxon>
        <taxon>Subtercola</taxon>
    </lineage>
</organism>
<dbReference type="PIRSF" id="PIRSF001399">
    <property type="entry name" value="DHquinase_II"/>
    <property type="match status" value="1"/>
</dbReference>
<comment type="similarity">
    <text evidence="3 8">Belongs to the type-II 3-dehydroquinase family.</text>
</comment>
<feature type="binding site" evidence="8">
    <location>
        <begin position="110"/>
        <end position="111"/>
    </location>
    <ligand>
        <name>substrate</name>
    </ligand>
</feature>
<keyword evidence="8" id="KW-0028">Amino-acid biosynthesis</keyword>
<evidence type="ECO:0000256" key="2">
    <source>
        <dbReference type="ARBA" id="ARBA00004902"/>
    </source>
</evidence>
<dbReference type="SUPFAM" id="SSF52304">
    <property type="entry name" value="Type II 3-dehydroquinate dehydratase"/>
    <property type="match status" value="1"/>
</dbReference>
<name>A0ABS2L1R8_9MICO</name>
<protein>
    <recommendedName>
        <fullName evidence="5 8">3-dehydroquinate dehydratase</fullName>
        <shortName evidence="8">3-dehydroquinase</shortName>
        <ecNumber evidence="5 8">4.2.1.10</ecNumber>
    </recommendedName>
    <alternativeName>
        <fullName evidence="8">Type II DHQase</fullName>
    </alternativeName>
</protein>
<feature type="binding site" evidence="8">
    <location>
        <position position="89"/>
    </location>
    <ligand>
        <name>substrate</name>
    </ligand>
</feature>
<dbReference type="NCBIfam" id="NF003805">
    <property type="entry name" value="PRK05395.1-2"/>
    <property type="match status" value="1"/>
</dbReference>
<dbReference type="InterPro" id="IPR018509">
    <property type="entry name" value="DHquinase_II_CS"/>
</dbReference>
<keyword evidence="7 8" id="KW-0456">Lyase</keyword>
<evidence type="ECO:0000313" key="11">
    <source>
        <dbReference type="Proteomes" id="UP000776164"/>
    </source>
</evidence>
<keyword evidence="11" id="KW-1185">Reference proteome</keyword>
<keyword evidence="9" id="KW-0812">Transmembrane</keyword>
<comment type="pathway">
    <text evidence="2 8">Metabolic intermediate biosynthesis; chorismate biosynthesis; chorismate from D-erythrose 4-phosphate and phosphoenolpyruvate: step 3/7.</text>
</comment>
<feature type="transmembrane region" description="Helical" evidence="9">
    <location>
        <begin position="124"/>
        <end position="144"/>
    </location>
</feature>
<feature type="binding site" evidence="8">
    <location>
        <position position="96"/>
    </location>
    <ligand>
        <name>substrate</name>
    </ligand>
</feature>
<feature type="binding site" evidence="8">
    <location>
        <position position="83"/>
    </location>
    <ligand>
        <name>substrate</name>
    </ligand>
</feature>
<dbReference type="CDD" id="cd00466">
    <property type="entry name" value="DHQase_II"/>
    <property type="match status" value="1"/>
</dbReference>
<evidence type="ECO:0000256" key="9">
    <source>
        <dbReference type="SAM" id="Phobius"/>
    </source>
</evidence>
<dbReference type="NCBIfam" id="NF003806">
    <property type="entry name" value="PRK05395.1-3"/>
    <property type="match status" value="1"/>
</dbReference>
<comment type="catalytic activity">
    <reaction evidence="1 8">
        <text>3-dehydroquinate = 3-dehydroshikimate + H2O</text>
        <dbReference type="Rhea" id="RHEA:21096"/>
        <dbReference type="ChEBI" id="CHEBI:15377"/>
        <dbReference type="ChEBI" id="CHEBI:16630"/>
        <dbReference type="ChEBI" id="CHEBI:32364"/>
        <dbReference type="EC" id="4.2.1.10"/>
    </reaction>
</comment>
<evidence type="ECO:0000256" key="3">
    <source>
        <dbReference type="ARBA" id="ARBA00011037"/>
    </source>
</evidence>
<dbReference type="NCBIfam" id="TIGR01088">
    <property type="entry name" value="aroQ"/>
    <property type="match status" value="1"/>
</dbReference>
<dbReference type="GO" id="GO:0003855">
    <property type="term" value="F:3-dehydroquinate dehydratase activity"/>
    <property type="evidence" value="ECO:0007669"/>
    <property type="project" value="UniProtKB-EC"/>
</dbReference>
<reference evidence="10 11" key="1">
    <citation type="submission" date="2021-01" db="EMBL/GenBank/DDBJ databases">
        <title>Sequencing the genomes of 1000 actinobacteria strains.</title>
        <authorList>
            <person name="Klenk H.-P."/>
        </authorList>
    </citation>
    <scope>NUCLEOTIDE SEQUENCE [LARGE SCALE GENOMIC DNA]</scope>
    <source>
        <strain evidence="10 11">DSM 13057</strain>
    </source>
</reference>
<comment type="caution">
    <text evidence="10">The sequence shown here is derived from an EMBL/GenBank/DDBJ whole genome shotgun (WGS) entry which is preliminary data.</text>
</comment>
<comment type="function">
    <text evidence="8">Catalyzes a trans-dehydration via an enolate intermediate.</text>
</comment>
<evidence type="ECO:0000256" key="4">
    <source>
        <dbReference type="ARBA" id="ARBA00011193"/>
    </source>
</evidence>
<accession>A0ABS2L1R8</accession>
<proteinExistence type="inferred from homology"/>
<keyword evidence="9" id="KW-0472">Membrane</keyword>
<dbReference type="HAMAP" id="MF_00169">
    <property type="entry name" value="AroQ"/>
    <property type="match status" value="1"/>
</dbReference>
<evidence type="ECO:0000256" key="5">
    <source>
        <dbReference type="ARBA" id="ARBA00012060"/>
    </source>
</evidence>
<dbReference type="Pfam" id="PF01220">
    <property type="entry name" value="DHquinase_II"/>
    <property type="match status" value="1"/>
</dbReference>
<gene>
    <name evidence="8" type="primary">aroQ</name>
    <name evidence="10" type="ORF">JOE66_000646</name>
</gene>
<dbReference type="InterPro" id="IPR036441">
    <property type="entry name" value="DHquinase_II_sf"/>
</dbReference>
<dbReference type="PANTHER" id="PTHR21272">
    <property type="entry name" value="CATABOLIC 3-DEHYDROQUINASE"/>
    <property type="match status" value="1"/>
</dbReference>
<dbReference type="EC" id="4.2.1.10" evidence="5 8"/>
<dbReference type="Gene3D" id="3.40.50.9100">
    <property type="entry name" value="Dehydroquinase, class II"/>
    <property type="match status" value="1"/>
</dbReference>
<evidence type="ECO:0000313" key="10">
    <source>
        <dbReference type="EMBL" id="MBM7471012.1"/>
    </source>
</evidence>
<evidence type="ECO:0000256" key="8">
    <source>
        <dbReference type="HAMAP-Rule" id="MF_00169"/>
    </source>
</evidence>
<dbReference type="NCBIfam" id="NF003807">
    <property type="entry name" value="PRK05395.1-4"/>
    <property type="match status" value="1"/>
</dbReference>
<feature type="binding site" evidence="8">
    <location>
        <position position="120"/>
    </location>
    <ligand>
        <name>substrate</name>
    </ligand>
</feature>
<dbReference type="PANTHER" id="PTHR21272:SF3">
    <property type="entry name" value="CATABOLIC 3-DEHYDROQUINASE"/>
    <property type="match status" value="1"/>
</dbReference>